<reference evidence="2 3" key="1">
    <citation type="submission" date="2015-04" db="EMBL/GenBank/DDBJ databases">
        <authorList>
            <person name="Heijne W.H."/>
            <person name="Fedorova N.D."/>
            <person name="Nierman W.C."/>
            <person name="Vollebregt A.W."/>
            <person name="Zhao Z."/>
            <person name="Wu L."/>
            <person name="Kumar M."/>
            <person name="Stam H."/>
            <person name="van den Berg M.A."/>
            <person name="Pel H.J."/>
        </authorList>
    </citation>
    <scope>NUCLEOTIDE SEQUENCE [LARGE SCALE GENOMIC DNA]</scope>
    <source>
        <strain evidence="2 3">CBS 393.64</strain>
    </source>
</reference>
<name>A0A0F4YDF9_RASE3</name>
<accession>A0A0F4YDF9</accession>
<evidence type="ECO:0000313" key="3">
    <source>
        <dbReference type="Proteomes" id="UP000053958"/>
    </source>
</evidence>
<protein>
    <submittedName>
        <fullName evidence="2">Uncharacterized protein</fullName>
    </submittedName>
</protein>
<feature type="transmembrane region" description="Helical" evidence="1">
    <location>
        <begin position="71"/>
        <end position="90"/>
    </location>
</feature>
<dbReference type="GeneID" id="25313242"/>
<keyword evidence="3" id="KW-1185">Reference proteome</keyword>
<dbReference type="AlphaFoldDB" id="A0A0F4YDF9"/>
<evidence type="ECO:0000256" key="1">
    <source>
        <dbReference type="SAM" id="Phobius"/>
    </source>
</evidence>
<dbReference type="Proteomes" id="UP000053958">
    <property type="component" value="Unassembled WGS sequence"/>
</dbReference>
<feature type="transmembrane region" description="Helical" evidence="1">
    <location>
        <begin position="38"/>
        <end position="59"/>
    </location>
</feature>
<keyword evidence="1" id="KW-0812">Transmembrane</keyword>
<keyword evidence="1" id="KW-1133">Transmembrane helix</keyword>
<evidence type="ECO:0000313" key="2">
    <source>
        <dbReference type="EMBL" id="KKA16242.1"/>
    </source>
</evidence>
<dbReference type="RefSeq" id="XP_013322854.1">
    <property type="nucleotide sequence ID" value="XM_013467400.1"/>
</dbReference>
<comment type="caution">
    <text evidence="2">The sequence shown here is derived from an EMBL/GenBank/DDBJ whole genome shotgun (WGS) entry which is preliminary data.</text>
</comment>
<feature type="non-terminal residue" evidence="2">
    <location>
        <position position="1"/>
    </location>
</feature>
<proteinExistence type="predicted"/>
<gene>
    <name evidence="2" type="ORF">T310_10175</name>
</gene>
<keyword evidence="1" id="KW-0472">Membrane</keyword>
<dbReference type="EMBL" id="LASV01000804">
    <property type="protein sequence ID" value="KKA16242.1"/>
    <property type="molecule type" value="Genomic_DNA"/>
</dbReference>
<sequence>LTSCYNRMVFCIDLCTFNHLINCLYHHRWRYCLMTSEMLNLFLLLLQLMHISWCLAWAIKRLIAMCCRSPVVLVSLAGYEALKALFLVIMELGQLLQIRFEYLMVKHVDGL</sequence>
<organism evidence="2 3">
    <name type="scientific">Rasamsonia emersonii (strain ATCC 16479 / CBS 393.64 / IMI 116815)</name>
    <dbReference type="NCBI Taxonomy" id="1408163"/>
    <lineage>
        <taxon>Eukaryota</taxon>
        <taxon>Fungi</taxon>
        <taxon>Dikarya</taxon>
        <taxon>Ascomycota</taxon>
        <taxon>Pezizomycotina</taxon>
        <taxon>Eurotiomycetes</taxon>
        <taxon>Eurotiomycetidae</taxon>
        <taxon>Eurotiales</taxon>
        <taxon>Trichocomaceae</taxon>
        <taxon>Rasamsonia</taxon>
    </lineage>
</organism>